<comment type="caution">
    <text evidence="2">The sequence shown here is derived from an EMBL/GenBank/DDBJ whole genome shotgun (WGS) entry which is preliminary data.</text>
</comment>
<dbReference type="Pfam" id="PF14348">
    <property type="entry name" value="DtrJ-like"/>
    <property type="match status" value="1"/>
</dbReference>
<evidence type="ECO:0000313" key="2">
    <source>
        <dbReference type="EMBL" id="MBF1164859.1"/>
    </source>
</evidence>
<name>A0A930BSK2_9RHOO</name>
<protein>
    <submittedName>
        <fullName evidence="2">DUF4400 domain-containing protein</fullName>
    </submittedName>
</protein>
<dbReference type="Proteomes" id="UP000718593">
    <property type="component" value="Unassembled WGS sequence"/>
</dbReference>
<dbReference type="EMBL" id="JABZMI010000119">
    <property type="protein sequence ID" value="MBF1164859.1"/>
    <property type="molecule type" value="Genomic_DNA"/>
</dbReference>
<dbReference type="InterPro" id="IPR022266">
    <property type="entry name" value="DtrJ-like"/>
</dbReference>
<dbReference type="AlphaFoldDB" id="A0A930BSK2"/>
<sequence>MPRQEHQRKGEWTAFFATLLAVGIVALWALIPTQVLEATWQAEQQQMSSWAGESADRWIKAQAVEAVSAAAREAERTAAGLGDSAIERWLTDRIYASLLWANLALYRAHALLMWSLLGIPLILAASVDGFYVREIRKTAFISQSPIRHKIGVHFFRLVSLAVVAWLCLPLPMPIVVAPLVVSFMALSMWLWVGHLQKRL</sequence>
<feature type="transmembrane region" description="Helical" evidence="1">
    <location>
        <begin position="174"/>
        <end position="192"/>
    </location>
</feature>
<organism evidence="2 3">
    <name type="scientific">Dechloromonas agitata</name>
    <dbReference type="NCBI Taxonomy" id="73030"/>
    <lineage>
        <taxon>Bacteria</taxon>
        <taxon>Pseudomonadati</taxon>
        <taxon>Pseudomonadota</taxon>
        <taxon>Betaproteobacteria</taxon>
        <taxon>Rhodocyclales</taxon>
        <taxon>Azonexaceae</taxon>
        <taxon>Dechloromonas</taxon>
    </lineage>
</organism>
<gene>
    <name evidence="2" type="ORF">HXL68_07445</name>
</gene>
<evidence type="ECO:0000256" key="1">
    <source>
        <dbReference type="SAM" id="Phobius"/>
    </source>
</evidence>
<proteinExistence type="predicted"/>
<feature type="transmembrane region" description="Helical" evidence="1">
    <location>
        <begin position="12"/>
        <end position="31"/>
    </location>
</feature>
<feature type="transmembrane region" description="Helical" evidence="1">
    <location>
        <begin position="150"/>
        <end position="168"/>
    </location>
</feature>
<keyword evidence="1" id="KW-0472">Membrane</keyword>
<feature type="transmembrane region" description="Helical" evidence="1">
    <location>
        <begin position="108"/>
        <end position="130"/>
    </location>
</feature>
<accession>A0A930BSK2</accession>
<keyword evidence="1" id="KW-0812">Transmembrane</keyword>
<keyword evidence="1" id="KW-1133">Transmembrane helix</keyword>
<reference evidence="2" key="1">
    <citation type="submission" date="2020-04" db="EMBL/GenBank/DDBJ databases">
        <title>Deep metagenomics examines the oral microbiome during advanced dental caries in children, revealing novel taxa and co-occurrences with host molecules.</title>
        <authorList>
            <person name="Baker J.L."/>
            <person name="Morton J.T."/>
            <person name="Dinis M."/>
            <person name="Alvarez R."/>
            <person name="Tran N.C."/>
            <person name="Knight R."/>
            <person name="Edlund A."/>
        </authorList>
    </citation>
    <scope>NUCLEOTIDE SEQUENCE</scope>
    <source>
        <strain evidence="2">JCVI_32_bin.24</strain>
    </source>
</reference>
<evidence type="ECO:0000313" key="3">
    <source>
        <dbReference type="Proteomes" id="UP000718593"/>
    </source>
</evidence>